<gene>
    <name evidence="2" type="ORF">CP911_18955</name>
</gene>
<sequence>MKMNNQNENIVTHFFAWLAAVASMLGITTQDMVYILFGFIGVVISLASFVLGRIDARKERNEDSKRTQLLADYLHGVQQKPVRERPSSAEVITESMNRINNDGATD</sequence>
<proteinExistence type="predicted"/>
<evidence type="ECO:0008006" key="4">
    <source>
        <dbReference type="Google" id="ProtNLM"/>
    </source>
</evidence>
<accession>A0A2A5MGB4</accession>
<dbReference type="RefSeq" id="WP_096833826.1">
    <property type="nucleotide sequence ID" value="NZ_NXHG01000012.1"/>
</dbReference>
<protein>
    <recommendedName>
        <fullName evidence="4">Phage holin</fullName>
    </recommendedName>
</protein>
<name>A0A2A5MGB4_9ENTR</name>
<keyword evidence="1" id="KW-0472">Membrane</keyword>
<dbReference type="Proteomes" id="UP000217648">
    <property type="component" value="Unassembled WGS sequence"/>
</dbReference>
<organism evidence="2 3">
    <name type="scientific">Klebsiella quasipneumoniae</name>
    <dbReference type="NCBI Taxonomy" id="1463165"/>
    <lineage>
        <taxon>Bacteria</taxon>
        <taxon>Pseudomonadati</taxon>
        <taxon>Pseudomonadota</taxon>
        <taxon>Gammaproteobacteria</taxon>
        <taxon>Enterobacterales</taxon>
        <taxon>Enterobacteriaceae</taxon>
        <taxon>Klebsiella/Raoultella group</taxon>
        <taxon>Klebsiella</taxon>
        <taxon>Klebsiella pneumoniae complex</taxon>
    </lineage>
</organism>
<dbReference type="EMBL" id="NXHG01000012">
    <property type="protein sequence ID" value="PCM59917.1"/>
    <property type="molecule type" value="Genomic_DNA"/>
</dbReference>
<evidence type="ECO:0000313" key="3">
    <source>
        <dbReference type="Proteomes" id="UP000217648"/>
    </source>
</evidence>
<dbReference type="AlphaFoldDB" id="A0A2A5MGB4"/>
<reference evidence="2 3" key="1">
    <citation type="submission" date="2017-09" db="EMBL/GenBank/DDBJ databases">
        <title>Mdr eskape-Ghana.</title>
        <authorList>
            <person name="Agyepong N."/>
            <person name="Janice J."/>
            <person name="Samuelsen O."/>
            <person name="Owusu-Ofori A."/>
            <person name="Sundsfjord A."/>
            <person name="Essack S."/>
            <person name="Pedersen T."/>
        </authorList>
    </citation>
    <scope>NUCLEOTIDE SEQUENCE [LARGE SCALE GENOMIC DNA]</scope>
    <source>
        <strain evidence="2 3">46</strain>
    </source>
</reference>
<evidence type="ECO:0000256" key="1">
    <source>
        <dbReference type="SAM" id="Phobius"/>
    </source>
</evidence>
<keyword evidence="1" id="KW-0812">Transmembrane</keyword>
<comment type="caution">
    <text evidence="2">The sequence shown here is derived from an EMBL/GenBank/DDBJ whole genome shotgun (WGS) entry which is preliminary data.</text>
</comment>
<keyword evidence="1" id="KW-1133">Transmembrane helix</keyword>
<evidence type="ECO:0000313" key="2">
    <source>
        <dbReference type="EMBL" id="PCM59917.1"/>
    </source>
</evidence>
<feature type="transmembrane region" description="Helical" evidence="1">
    <location>
        <begin position="32"/>
        <end position="51"/>
    </location>
</feature>